<organism evidence="2 3">
    <name type="scientific">Photobacterium gaetbulicola Gung47</name>
    <dbReference type="NCBI Taxonomy" id="658445"/>
    <lineage>
        <taxon>Bacteria</taxon>
        <taxon>Pseudomonadati</taxon>
        <taxon>Pseudomonadota</taxon>
        <taxon>Gammaproteobacteria</taxon>
        <taxon>Vibrionales</taxon>
        <taxon>Vibrionaceae</taxon>
        <taxon>Photobacterium</taxon>
    </lineage>
</organism>
<feature type="transmembrane region" description="Helical" evidence="1">
    <location>
        <begin position="12"/>
        <end position="33"/>
    </location>
</feature>
<keyword evidence="1" id="KW-0812">Transmembrane</keyword>
<name>A0A0C5WIY5_9GAMM</name>
<keyword evidence="1" id="KW-1133">Transmembrane helix</keyword>
<dbReference type="AlphaFoldDB" id="A0A0C5WIY5"/>
<sequence>MLRKVSEVEFYKLFTVIGGYFLLFFGAFHLLRWMKSTNLLIYVFVVVSVVVSALLILTLYKLRKRKNYRQ</sequence>
<evidence type="ECO:0000256" key="1">
    <source>
        <dbReference type="SAM" id="Phobius"/>
    </source>
</evidence>
<reference evidence="2 3" key="1">
    <citation type="submission" date="2013-05" db="EMBL/GenBank/DDBJ databases">
        <title>Complete genome sequence of the lipase-producing bacterium Photobacterium gaetbulicola Gung47.</title>
        <authorList>
            <person name="Kim Y.-O."/>
        </authorList>
    </citation>
    <scope>NUCLEOTIDE SEQUENCE [LARGE SCALE GENOMIC DNA]</scope>
    <source>
        <strain evidence="2 3">Gung47</strain>
    </source>
</reference>
<dbReference type="HOGENOM" id="CLU_2754361_0_0_6"/>
<dbReference type="Proteomes" id="UP000032303">
    <property type="component" value="Chromosome 1"/>
</dbReference>
<proteinExistence type="predicted"/>
<evidence type="ECO:0000313" key="2">
    <source>
        <dbReference type="EMBL" id="AJR06137.1"/>
    </source>
</evidence>
<gene>
    <name evidence="2" type="ORF">H744_1c1112</name>
</gene>
<feature type="transmembrane region" description="Helical" evidence="1">
    <location>
        <begin position="39"/>
        <end position="60"/>
    </location>
</feature>
<keyword evidence="1" id="KW-0472">Membrane</keyword>
<keyword evidence="3" id="KW-1185">Reference proteome</keyword>
<protein>
    <submittedName>
        <fullName evidence="2">Uncharacterized protein</fullName>
    </submittedName>
</protein>
<accession>A0A0C5WIY5</accession>
<dbReference type="EMBL" id="CP005973">
    <property type="protein sequence ID" value="AJR06137.1"/>
    <property type="molecule type" value="Genomic_DNA"/>
</dbReference>
<dbReference type="PATRIC" id="fig|658445.3.peg.1199"/>
<dbReference type="KEGG" id="pgb:H744_1c1112"/>
<evidence type="ECO:0000313" key="3">
    <source>
        <dbReference type="Proteomes" id="UP000032303"/>
    </source>
</evidence>